<gene>
    <name evidence="1" type="ORF">DPMN_145512</name>
</gene>
<evidence type="ECO:0000313" key="1">
    <source>
        <dbReference type="EMBL" id="KAH3792023.1"/>
    </source>
</evidence>
<name>A0A9D4F528_DREPO</name>
<keyword evidence="2" id="KW-1185">Reference proteome</keyword>
<organism evidence="1 2">
    <name type="scientific">Dreissena polymorpha</name>
    <name type="common">Zebra mussel</name>
    <name type="synonym">Mytilus polymorpha</name>
    <dbReference type="NCBI Taxonomy" id="45954"/>
    <lineage>
        <taxon>Eukaryota</taxon>
        <taxon>Metazoa</taxon>
        <taxon>Spiralia</taxon>
        <taxon>Lophotrochozoa</taxon>
        <taxon>Mollusca</taxon>
        <taxon>Bivalvia</taxon>
        <taxon>Autobranchia</taxon>
        <taxon>Heteroconchia</taxon>
        <taxon>Euheterodonta</taxon>
        <taxon>Imparidentia</taxon>
        <taxon>Neoheterodontei</taxon>
        <taxon>Myida</taxon>
        <taxon>Dreissenoidea</taxon>
        <taxon>Dreissenidae</taxon>
        <taxon>Dreissena</taxon>
    </lineage>
</organism>
<evidence type="ECO:0000313" key="2">
    <source>
        <dbReference type="Proteomes" id="UP000828390"/>
    </source>
</evidence>
<reference evidence="1" key="2">
    <citation type="submission" date="2020-11" db="EMBL/GenBank/DDBJ databases">
        <authorList>
            <person name="McCartney M.A."/>
            <person name="Auch B."/>
            <person name="Kono T."/>
            <person name="Mallez S."/>
            <person name="Becker A."/>
            <person name="Gohl D.M."/>
            <person name="Silverstein K.A.T."/>
            <person name="Koren S."/>
            <person name="Bechman K.B."/>
            <person name="Herman A."/>
            <person name="Abrahante J.E."/>
            <person name="Garbe J."/>
        </authorList>
    </citation>
    <scope>NUCLEOTIDE SEQUENCE</scope>
    <source>
        <strain evidence="1">Duluth1</strain>
        <tissue evidence="1">Whole animal</tissue>
    </source>
</reference>
<protein>
    <submittedName>
        <fullName evidence="1">Uncharacterized protein</fullName>
    </submittedName>
</protein>
<reference evidence="1" key="1">
    <citation type="journal article" date="2019" name="bioRxiv">
        <title>The Genome of the Zebra Mussel, Dreissena polymorpha: A Resource for Invasive Species Research.</title>
        <authorList>
            <person name="McCartney M.A."/>
            <person name="Auch B."/>
            <person name="Kono T."/>
            <person name="Mallez S."/>
            <person name="Zhang Y."/>
            <person name="Obille A."/>
            <person name="Becker A."/>
            <person name="Abrahante J.E."/>
            <person name="Garbe J."/>
            <person name="Badalamenti J.P."/>
            <person name="Herman A."/>
            <person name="Mangelson H."/>
            <person name="Liachko I."/>
            <person name="Sullivan S."/>
            <person name="Sone E.D."/>
            <person name="Koren S."/>
            <person name="Silverstein K.A.T."/>
            <person name="Beckman K.B."/>
            <person name="Gohl D.M."/>
        </authorList>
    </citation>
    <scope>NUCLEOTIDE SEQUENCE</scope>
    <source>
        <strain evidence="1">Duluth1</strain>
        <tissue evidence="1">Whole animal</tissue>
    </source>
</reference>
<sequence>MLKFSDGRTDGQTDALTVQLLYSTLPGAYKSIFGTNVLTKFHGESTIKNVNSTFNLTRSSFKLYQYIIGTNGLIKLKMTTDELQTENDRRRPITKTHYVHYSYTRSKFFNKPFHEAGHKCIVSPLKTAPPPGGENIIRTNVLKCVHEYWTKNKTSRENCPTPLRPYKNVTFRVLTRKITAPPDVIGKNILTKLHEDLTKHVTSIVLTRKTDPPPCSHVFQRTGIIFELSWYIIGTNILAKFHEDWTINITPRVTGTIFKLSRAIIRTNVLTNLTEYWTINVTSRVLTRKTAPPPQADMKTLFTYIQRKLPHCHVFPLITTIFKLIRYINKTNVLIKFHDDWQKSDFWSIDQNNFELNRCIQETNGLTKFNKDYAKNVFSRLENYPTPGGHVFSLTTAILELVRDIHKSNTVHMFSLYTYTKYCPTPCGHVFQIIMTIFELVRDIHTTNILTKFRNG</sequence>
<dbReference type="Proteomes" id="UP000828390">
    <property type="component" value="Unassembled WGS sequence"/>
</dbReference>
<dbReference type="EMBL" id="JAIWYP010000007">
    <property type="protein sequence ID" value="KAH3792023.1"/>
    <property type="molecule type" value="Genomic_DNA"/>
</dbReference>
<accession>A0A9D4F528</accession>
<dbReference type="AlphaFoldDB" id="A0A9D4F528"/>
<comment type="caution">
    <text evidence="1">The sequence shown here is derived from an EMBL/GenBank/DDBJ whole genome shotgun (WGS) entry which is preliminary data.</text>
</comment>
<proteinExistence type="predicted"/>